<proteinExistence type="predicted"/>
<dbReference type="RefSeq" id="WP_066756168.1">
    <property type="nucleotide sequence ID" value="NZ_CP015199.1"/>
</dbReference>
<organism evidence="1 2">
    <name type="scientific">Chryseobacterium glaciei</name>
    <dbReference type="NCBI Taxonomy" id="1685010"/>
    <lineage>
        <taxon>Bacteria</taxon>
        <taxon>Pseudomonadati</taxon>
        <taxon>Bacteroidota</taxon>
        <taxon>Flavobacteriia</taxon>
        <taxon>Flavobacteriales</taxon>
        <taxon>Weeksellaceae</taxon>
        <taxon>Chryseobacterium group</taxon>
        <taxon>Chryseobacterium</taxon>
    </lineage>
</organism>
<gene>
    <name evidence="1" type="ORF">A0O34_15075</name>
</gene>
<accession>A0A172XXX7</accession>
<keyword evidence="2" id="KW-1185">Reference proteome</keyword>
<name>A0A172XXX7_9FLAO</name>
<dbReference type="AlphaFoldDB" id="A0A172XXX7"/>
<dbReference type="KEGG" id="chh:A0O34_15075"/>
<dbReference type="EMBL" id="CP015199">
    <property type="protein sequence ID" value="ANF51746.1"/>
    <property type="molecule type" value="Genomic_DNA"/>
</dbReference>
<sequence>MDIVKFTKDSIFQKIKAWYIDESSVTLSEKDLKRKDRISHAWSLRKNNKYSPSQVIQIVVRDHNVSESTAYRDYSMAMNIFGDLDQVNVAAERLILAESYWNLYQMSLKKGNEETARKCLDSYKSLFNFADTEQKIDPKKLEASVYKLNLPRGAKNMLEAMFQTGVADFNNITAQDVSWKEVDNNEEDTEDDGD</sequence>
<dbReference type="OrthoDB" id="1273634at2"/>
<dbReference type="STRING" id="1685010.A0O34_15075"/>
<evidence type="ECO:0000313" key="1">
    <source>
        <dbReference type="EMBL" id="ANF51746.1"/>
    </source>
</evidence>
<reference evidence="1 2" key="1">
    <citation type="submission" date="2016-04" db="EMBL/GenBank/DDBJ databases">
        <title>Complete Genome Sequence of Chryseobacterium sp. IHBB 10212.</title>
        <authorList>
            <person name="Pal M."/>
            <person name="Swarnkar M.K."/>
            <person name="Kaushal K."/>
            <person name="Chhibber S."/>
            <person name="Singh A.K."/>
            <person name="Gulati A."/>
        </authorList>
    </citation>
    <scope>NUCLEOTIDE SEQUENCE [LARGE SCALE GENOMIC DNA]</scope>
    <source>
        <strain evidence="1 2">IHBB 10212</strain>
    </source>
</reference>
<protein>
    <submittedName>
        <fullName evidence="1">Uncharacterized protein</fullName>
    </submittedName>
</protein>
<evidence type="ECO:0000313" key="2">
    <source>
        <dbReference type="Proteomes" id="UP000077824"/>
    </source>
</evidence>
<dbReference type="Proteomes" id="UP000077824">
    <property type="component" value="Chromosome"/>
</dbReference>